<dbReference type="InterPro" id="IPR043519">
    <property type="entry name" value="NT_sf"/>
</dbReference>
<evidence type="ECO:0000313" key="1">
    <source>
        <dbReference type="EMBL" id="MBO0449955.1"/>
    </source>
</evidence>
<dbReference type="Pfam" id="PF04439">
    <property type="entry name" value="Adenyl_transf"/>
    <property type="match status" value="1"/>
</dbReference>
<dbReference type="Gene3D" id="1.20.120.330">
    <property type="entry name" value="Nucleotidyltransferases domain 2"/>
    <property type="match status" value="1"/>
</dbReference>
<proteinExistence type="predicted"/>
<keyword evidence="2" id="KW-1185">Reference proteome</keyword>
<sequence>MRTEKEMYDLILNIAKSQPQVKAVALTGSRVNPNATKDSFQDYDVVYLVDEKKTLLRDRSWLENFGKRLIMQCPEEMTLFPATLEACFTFLMLFLDGNRIDLTLCPIKNKEEWLAQEKIVKTLWDPTHLLPTFSQNSKTPYFVKKPTQAEFLDCCNEFWWVSTYVVKGLWRQENLYAIDHLYGTCQKELRRLLTWQVALKYNDKIDTGKNDKYLLHFLQADVSQNLMGLFDFTTLAKTWESLFATQQLFQQNAISYAEKCGFSYDLQTAENVLDYCRQWYPGNL</sequence>
<accession>A0ABS3HAP1</accession>
<comment type="caution">
    <text evidence="1">The sequence shown here is derived from an EMBL/GenBank/DDBJ whole genome shotgun (WGS) entry which is preliminary data.</text>
</comment>
<reference evidence="1 2" key="1">
    <citation type="submission" date="2021-03" db="EMBL/GenBank/DDBJ databases">
        <title>Enterococcal diversity collection.</title>
        <authorList>
            <person name="Gilmore M.S."/>
            <person name="Schwartzman J."/>
            <person name="Van Tyne D."/>
            <person name="Martin M."/>
            <person name="Earl A.M."/>
            <person name="Manson A.L."/>
            <person name="Straub T."/>
            <person name="Salamzade R."/>
            <person name="Saavedra J."/>
            <person name="Lebreton F."/>
            <person name="Prichula J."/>
            <person name="Schaufler K."/>
            <person name="Gaca A."/>
            <person name="Sgardioli B."/>
            <person name="Wagenaar J."/>
            <person name="Strong T."/>
        </authorList>
    </citation>
    <scope>NUCLEOTIDE SEQUENCE [LARGE SCALE GENOMIC DNA]</scope>
    <source>
        <strain evidence="1 2">MJM12</strain>
    </source>
</reference>
<dbReference type="SUPFAM" id="SSF81631">
    <property type="entry name" value="PAP/OAS1 substrate-binding domain"/>
    <property type="match status" value="1"/>
</dbReference>
<dbReference type="RefSeq" id="WP_206904031.1">
    <property type="nucleotide sequence ID" value="NZ_JAFLVT010000015.1"/>
</dbReference>
<dbReference type="Gene3D" id="3.30.460.10">
    <property type="entry name" value="Beta Polymerase, domain 2"/>
    <property type="match status" value="1"/>
</dbReference>
<dbReference type="InterPro" id="IPR007530">
    <property type="entry name" value="Aminoglycoside_adenylylTfrase"/>
</dbReference>
<dbReference type="Proteomes" id="UP000664256">
    <property type="component" value="Unassembled WGS sequence"/>
</dbReference>
<gene>
    <name evidence="1" type="ORF">JZO76_10525</name>
</gene>
<dbReference type="SUPFAM" id="SSF81301">
    <property type="entry name" value="Nucleotidyltransferase"/>
    <property type="match status" value="1"/>
</dbReference>
<organism evidence="1 2">
    <name type="scientific">Candidatus Enterococcus myersii</name>
    <dbReference type="NCBI Taxonomy" id="2815322"/>
    <lineage>
        <taxon>Bacteria</taxon>
        <taxon>Bacillati</taxon>
        <taxon>Bacillota</taxon>
        <taxon>Bacilli</taxon>
        <taxon>Lactobacillales</taxon>
        <taxon>Enterococcaceae</taxon>
        <taxon>Enterococcus</taxon>
    </lineage>
</organism>
<evidence type="ECO:0000313" key="2">
    <source>
        <dbReference type="Proteomes" id="UP000664256"/>
    </source>
</evidence>
<dbReference type="EMBL" id="JAFLVT010000015">
    <property type="protein sequence ID" value="MBO0449955.1"/>
    <property type="molecule type" value="Genomic_DNA"/>
</dbReference>
<dbReference type="PIRSF" id="PIRSF000812">
    <property type="entry name" value="AAD"/>
    <property type="match status" value="1"/>
</dbReference>
<name>A0ABS3HAP1_9ENTE</name>
<protein>
    <submittedName>
        <fullName evidence="1">Aminoglycoside 6-adenylyltransferase</fullName>
    </submittedName>
</protein>